<dbReference type="InterPro" id="IPR006016">
    <property type="entry name" value="UspA"/>
</dbReference>
<evidence type="ECO:0000313" key="3">
    <source>
        <dbReference type="Proteomes" id="UP001184614"/>
    </source>
</evidence>
<reference evidence="2 3" key="1">
    <citation type="submission" date="2023-07" db="EMBL/GenBank/DDBJ databases">
        <title>Sorghum-associated microbial communities from plants grown in Nebraska, USA.</title>
        <authorList>
            <person name="Schachtman D."/>
        </authorList>
    </citation>
    <scope>NUCLEOTIDE SEQUENCE [LARGE SCALE GENOMIC DNA]</scope>
    <source>
        <strain evidence="2 3">DS1730</strain>
    </source>
</reference>
<protein>
    <submittedName>
        <fullName evidence="2">Nucleotide-binding universal stress UspA family protein</fullName>
    </submittedName>
</protein>
<dbReference type="SUPFAM" id="SSF52402">
    <property type="entry name" value="Adenine nucleotide alpha hydrolases-like"/>
    <property type="match status" value="1"/>
</dbReference>
<dbReference type="EMBL" id="JAVDQT010000003">
    <property type="protein sequence ID" value="MDR6432560.1"/>
    <property type="molecule type" value="Genomic_DNA"/>
</dbReference>
<name>A0ABU1M9Q4_9HYPH</name>
<dbReference type="CDD" id="cd00293">
    <property type="entry name" value="USP-like"/>
    <property type="match status" value="1"/>
</dbReference>
<feature type="domain" description="UspA" evidence="1">
    <location>
        <begin position="20"/>
        <end position="145"/>
    </location>
</feature>
<proteinExistence type="predicted"/>
<sequence length="169" mass="18496">MQCHIIAMVSKRLSRETGHRRKFLAVIDETPECGRAVAYASRRAKNSNGALVMLFVIDNSDFQQILGVGEIMRAEAEERARSTLEKFAAKVREEQGIEPELIIREGRITEELPSLIEEDQDIAILVLAAGSGNEGPGPLVQSLANRAQFQIPVTVIPAGLSDEDIDAVT</sequence>
<dbReference type="Proteomes" id="UP001184614">
    <property type="component" value="Unassembled WGS sequence"/>
</dbReference>
<dbReference type="Pfam" id="PF00582">
    <property type="entry name" value="Usp"/>
    <property type="match status" value="1"/>
</dbReference>
<comment type="caution">
    <text evidence="2">The sequence shown here is derived from an EMBL/GenBank/DDBJ whole genome shotgun (WGS) entry which is preliminary data.</text>
</comment>
<evidence type="ECO:0000313" key="2">
    <source>
        <dbReference type="EMBL" id="MDR6432560.1"/>
    </source>
</evidence>
<evidence type="ECO:0000259" key="1">
    <source>
        <dbReference type="Pfam" id="PF00582"/>
    </source>
</evidence>
<gene>
    <name evidence="2" type="ORF">J2782_002302</name>
</gene>
<keyword evidence="3" id="KW-1185">Reference proteome</keyword>
<dbReference type="Gene3D" id="3.40.50.12370">
    <property type="match status" value="1"/>
</dbReference>
<accession>A0ABU1M9Q4</accession>
<organism evidence="2 3">
    <name type="scientific">Brucella pseudogrignonensis</name>
    <dbReference type="NCBI Taxonomy" id="419475"/>
    <lineage>
        <taxon>Bacteria</taxon>
        <taxon>Pseudomonadati</taxon>
        <taxon>Pseudomonadota</taxon>
        <taxon>Alphaproteobacteria</taxon>
        <taxon>Hyphomicrobiales</taxon>
        <taxon>Brucellaceae</taxon>
        <taxon>Brucella/Ochrobactrum group</taxon>
        <taxon>Brucella</taxon>
    </lineage>
</organism>